<keyword evidence="5 7" id="KW-0378">Hydrolase</keyword>
<dbReference type="InterPro" id="IPR012341">
    <property type="entry name" value="6hp_glycosidase-like_sf"/>
</dbReference>
<protein>
    <recommendedName>
        <fullName evidence="4 7">Trehalase</fullName>
        <ecNumber evidence="3 7">3.2.1.28</ecNumber>
    </recommendedName>
    <alternativeName>
        <fullName evidence="7">Alpha-trehalose glucohydrolase</fullName>
    </alternativeName>
</protein>
<dbReference type="PROSITE" id="PS00928">
    <property type="entry name" value="TREHALASE_2"/>
    <property type="match status" value="1"/>
</dbReference>
<dbReference type="GO" id="GO:0005993">
    <property type="term" value="P:trehalose catabolic process"/>
    <property type="evidence" value="ECO:0007669"/>
    <property type="project" value="TreeGrafter"/>
</dbReference>
<evidence type="ECO:0000256" key="7">
    <source>
        <dbReference type="RuleBase" id="RU361180"/>
    </source>
</evidence>
<feature type="region of interest" description="Disordered" evidence="8">
    <location>
        <begin position="505"/>
        <end position="525"/>
    </location>
</feature>
<organism evidence="9 10">
    <name type="scientific">Nesidiocoris tenuis</name>
    <dbReference type="NCBI Taxonomy" id="355587"/>
    <lineage>
        <taxon>Eukaryota</taxon>
        <taxon>Metazoa</taxon>
        <taxon>Ecdysozoa</taxon>
        <taxon>Arthropoda</taxon>
        <taxon>Hexapoda</taxon>
        <taxon>Insecta</taxon>
        <taxon>Pterygota</taxon>
        <taxon>Neoptera</taxon>
        <taxon>Paraneoptera</taxon>
        <taxon>Hemiptera</taxon>
        <taxon>Heteroptera</taxon>
        <taxon>Panheteroptera</taxon>
        <taxon>Cimicomorpha</taxon>
        <taxon>Miridae</taxon>
        <taxon>Dicyphina</taxon>
        <taxon>Nesidiocoris</taxon>
    </lineage>
</organism>
<evidence type="ECO:0000256" key="2">
    <source>
        <dbReference type="ARBA" id="ARBA00005615"/>
    </source>
</evidence>
<evidence type="ECO:0000256" key="6">
    <source>
        <dbReference type="ARBA" id="ARBA00023295"/>
    </source>
</evidence>
<dbReference type="EC" id="3.2.1.28" evidence="3 7"/>
<dbReference type="SUPFAM" id="SSF48208">
    <property type="entry name" value="Six-hairpin glycosidases"/>
    <property type="match status" value="1"/>
</dbReference>
<keyword evidence="10" id="KW-1185">Reference proteome</keyword>
<dbReference type="GO" id="GO:0004555">
    <property type="term" value="F:alpha,alpha-trehalase activity"/>
    <property type="evidence" value="ECO:0007669"/>
    <property type="project" value="UniProtKB-EC"/>
</dbReference>
<dbReference type="Gene3D" id="1.50.10.10">
    <property type="match status" value="1"/>
</dbReference>
<dbReference type="AlphaFoldDB" id="A0A6H5HRK4"/>
<dbReference type="PANTHER" id="PTHR23403:SF1">
    <property type="entry name" value="TREHALASE"/>
    <property type="match status" value="1"/>
</dbReference>
<dbReference type="PRINTS" id="PR00744">
    <property type="entry name" value="GLHYDRLASE37"/>
</dbReference>
<dbReference type="PROSITE" id="PS00927">
    <property type="entry name" value="TREHALASE_1"/>
    <property type="match status" value="1"/>
</dbReference>
<reference evidence="9 10" key="1">
    <citation type="submission" date="2020-02" db="EMBL/GenBank/DDBJ databases">
        <authorList>
            <person name="Ferguson B K."/>
        </authorList>
    </citation>
    <scope>NUCLEOTIDE SEQUENCE [LARGE SCALE GENOMIC DNA]</scope>
</reference>
<sequence>MSVKTSIPKVFQDWKILENQYGTNPVPTKALERFLQENFDKVDGDSQLEKWVPAGWQPHPKIIDRIRAPEYKYFAKELNHLWLKLGRKMSKNVMAESGGQTSLIYVPHGFIVPGGRFRELYYWDTYFILLGLLVCDMHETAKGLVENLLHLVKNYGHIYNGSRIYYQYRSQPPFLLQMVKRYVECTGDFSIVRDNFEILEKEIQYWNDSRRLEVTVDGRKYEMFRYFCSMPGPRPESYREDVAIASFDDTDEGKLYRYQAIGAACESGWDFSSRWFKCKRGNALVDLHTQEIVPVDLNSFMHMNYELLREWAVELGMEHEAEKYAVLSTELKTAIEDLLWDEEDGIWYDLDLRDGSKNRQYASSNFTPLWTKSFDESRKAEIAGKILAYYNKYNLWKLKGGMPSTLCFSGEQWDWPNAWAPLQLIASEGFRNVGLTELAFDVANNWTNNNFSGYLKHNLIFEKYDCRRPGMTGFGGEYEEQVGFGWSNGVLFAFMNDYADRLEPFSPDKIRTPPIQDHNNDALST</sequence>
<dbReference type="Pfam" id="PF01204">
    <property type="entry name" value="Trehalase"/>
    <property type="match status" value="1"/>
</dbReference>
<dbReference type="InterPro" id="IPR018232">
    <property type="entry name" value="Glyco_hydro_37_CS"/>
</dbReference>
<dbReference type="InterPro" id="IPR001661">
    <property type="entry name" value="Glyco_hydro_37"/>
</dbReference>
<evidence type="ECO:0000256" key="3">
    <source>
        <dbReference type="ARBA" id="ARBA00012757"/>
    </source>
</evidence>
<gene>
    <name evidence="9" type="ORF">NTEN_LOCUS23235</name>
</gene>
<evidence type="ECO:0000256" key="4">
    <source>
        <dbReference type="ARBA" id="ARBA00019905"/>
    </source>
</evidence>
<dbReference type="InterPro" id="IPR008928">
    <property type="entry name" value="6-hairpin_glycosidase_sf"/>
</dbReference>
<evidence type="ECO:0000313" key="9">
    <source>
        <dbReference type="EMBL" id="CAB0019523.1"/>
    </source>
</evidence>
<accession>A0A6H5HRK4</accession>
<comment type="similarity">
    <text evidence="2 7">Belongs to the glycosyl hydrolase 37 family.</text>
</comment>
<dbReference type="Proteomes" id="UP000479000">
    <property type="component" value="Unassembled WGS sequence"/>
</dbReference>
<name>A0A6H5HRK4_9HEMI</name>
<comment type="catalytic activity">
    <reaction evidence="1 7">
        <text>alpha,alpha-trehalose + H2O = alpha-D-glucose + beta-D-glucose</text>
        <dbReference type="Rhea" id="RHEA:32675"/>
        <dbReference type="ChEBI" id="CHEBI:15377"/>
        <dbReference type="ChEBI" id="CHEBI:15903"/>
        <dbReference type="ChEBI" id="CHEBI:16551"/>
        <dbReference type="ChEBI" id="CHEBI:17925"/>
        <dbReference type="EC" id="3.2.1.28"/>
    </reaction>
</comment>
<evidence type="ECO:0000256" key="1">
    <source>
        <dbReference type="ARBA" id="ARBA00001576"/>
    </source>
</evidence>
<dbReference type="EMBL" id="CADCXU010033975">
    <property type="protein sequence ID" value="CAB0019523.1"/>
    <property type="molecule type" value="Genomic_DNA"/>
</dbReference>
<evidence type="ECO:0000256" key="8">
    <source>
        <dbReference type="SAM" id="MobiDB-lite"/>
    </source>
</evidence>
<proteinExistence type="inferred from homology"/>
<keyword evidence="6 7" id="KW-0326">Glycosidase</keyword>
<evidence type="ECO:0000256" key="5">
    <source>
        <dbReference type="ARBA" id="ARBA00022801"/>
    </source>
</evidence>
<evidence type="ECO:0000313" key="10">
    <source>
        <dbReference type="Proteomes" id="UP000479000"/>
    </source>
</evidence>
<dbReference type="OrthoDB" id="3542292at2759"/>
<dbReference type="PANTHER" id="PTHR23403">
    <property type="entry name" value="TREHALASE"/>
    <property type="match status" value="1"/>
</dbReference>